<evidence type="ECO:0000313" key="5">
    <source>
        <dbReference type="Proteomes" id="UP000230842"/>
    </source>
</evidence>
<dbReference type="InterPro" id="IPR044651">
    <property type="entry name" value="OTSB-like"/>
</dbReference>
<dbReference type="GO" id="GO:0046872">
    <property type="term" value="F:metal ion binding"/>
    <property type="evidence" value="ECO:0007669"/>
    <property type="project" value="UniProtKB-KW"/>
</dbReference>
<dbReference type="UniPathway" id="UPA00299"/>
<dbReference type="SUPFAM" id="SSF56784">
    <property type="entry name" value="HAD-like"/>
    <property type="match status" value="1"/>
</dbReference>
<dbReference type="InterPro" id="IPR003337">
    <property type="entry name" value="Trehalose_PPase"/>
</dbReference>
<evidence type="ECO:0000256" key="2">
    <source>
        <dbReference type="ARBA" id="ARBA00024179"/>
    </source>
</evidence>
<dbReference type="Gene3D" id="3.40.50.1000">
    <property type="entry name" value="HAD superfamily/HAD-like"/>
    <property type="match status" value="1"/>
</dbReference>
<comment type="function">
    <text evidence="2 3">Removes the phosphate from trehalose 6-phosphate to produce free trehalose.</text>
</comment>
<dbReference type="PANTHER" id="PTHR43768:SF3">
    <property type="entry name" value="TREHALOSE 6-PHOSPHATE PHOSPHATASE"/>
    <property type="match status" value="1"/>
</dbReference>
<keyword evidence="3" id="KW-0479">Metal-binding</keyword>
<comment type="caution">
    <text evidence="4">The sequence shown here is derived from an EMBL/GenBank/DDBJ whole genome shotgun (WGS) entry which is preliminary data.</text>
</comment>
<keyword evidence="3" id="KW-0460">Magnesium</keyword>
<dbReference type="PANTHER" id="PTHR43768">
    <property type="entry name" value="TREHALOSE 6-PHOSPHATE PHOSPHATASE"/>
    <property type="match status" value="1"/>
</dbReference>
<dbReference type="Gene3D" id="3.30.70.1020">
    <property type="entry name" value="Trehalose-6-phosphate phosphatase related protein, domain 2"/>
    <property type="match status" value="1"/>
</dbReference>
<sequence length="286" mass="29794">MMAIMPSSEAPQPAPTTDAGRAALDAVVADPARALLALDFDGTLAPIVDDPEQAAVHPRAVAALDRIGPCLGKVAVVTGRPVLTALRLGGFDDRPGLSRLSILGQYGAERWDAQTGEADIPPPPAAIAEVESRLPRLLDDLGLGDVALEKKGRAVVLHTRRLADPAEAQRRLAGPVAALARSHGLAAEQGRNVIEVRDPSVDKGRALRDLVAQTGATAVVYAGDDLGDLPAYVALQSMRAAGEVRALLVAVASAEQPALVPRSDLAVDGPEELADWLERLADRLGC</sequence>
<proteinExistence type="inferred from homology"/>
<keyword evidence="5" id="KW-1185">Reference proteome</keyword>
<accession>A0A2M9BGF0</accession>
<dbReference type="NCBIfam" id="TIGR00685">
    <property type="entry name" value="T6PP"/>
    <property type="match status" value="1"/>
</dbReference>
<dbReference type="InterPro" id="IPR023214">
    <property type="entry name" value="HAD_sf"/>
</dbReference>
<keyword evidence="1 3" id="KW-0378">Hydrolase</keyword>
<name>A0A2M9BGF0_9ACTN</name>
<dbReference type="Proteomes" id="UP000230842">
    <property type="component" value="Unassembled WGS sequence"/>
</dbReference>
<comment type="similarity">
    <text evidence="3">Belongs to the trehalose phosphatase family.</text>
</comment>
<evidence type="ECO:0000313" key="4">
    <source>
        <dbReference type="EMBL" id="PJJ57020.1"/>
    </source>
</evidence>
<comment type="pathway">
    <text evidence="3">Glycan biosynthesis; trehalose biosynthesis.</text>
</comment>
<dbReference type="EMBL" id="PGEZ01000001">
    <property type="protein sequence ID" value="PJJ57020.1"/>
    <property type="molecule type" value="Genomic_DNA"/>
</dbReference>
<protein>
    <recommendedName>
        <fullName evidence="3">Trehalose 6-phosphate phosphatase</fullName>
        <ecNumber evidence="3">3.1.3.12</ecNumber>
    </recommendedName>
</protein>
<evidence type="ECO:0000256" key="1">
    <source>
        <dbReference type="ARBA" id="ARBA00022801"/>
    </source>
</evidence>
<dbReference type="GO" id="GO:0004805">
    <property type="term" value="F:trehalose-phosphatase activity"/>
    <property type="evidence" value="ECO:0007669"/>
    <property type="project" value="UniProtKB-EC"/>
</dbReference>
<organism evidence="4 5">
    <name type="scientific">Mumia flava</name>
    <dbReference type="NCBI Taxonomy" id="1348852"/>
    <lineage>
        <taxon>Bacteria</taxon>
        <taxon>Bacillati</taxon>
        <taxon>Actinomycetota</taxon>
        <taxon>Actinomycetes</taxon>
        <taxon>Propionibacteriales</taxon>
        <taxon>Nocardioidaceae</taxon>
        <taxon>Mumia</taxon>
    </lineage>
</organism>
<dbReference type="AlphaFoldDB" id="A0A2M9BGF0"/>
<evidence type="ECO:0000256" key="3">
    <source>
        <dbReference type="RuleBase" id="RU361117"/>
    </source>
</evidence>
<reference evidence="4 5" key="1">
    <citation type="submission" date="2017-11" db="EMBL/GenBank/DDBJ databases">
        <title>Genomic Encyclopedia of Archaeal and Bacterial Type Strains, Phase II (KMG-II): From Individual Species to Whole Genera.</title>
        <authorList>
            <person name="Goeker M."/>
        </authorList>
    </citation>
    <scope>NUCLEOTIDE SEQUENCE [LARGE SCALE GENOMIC DNA]</scope>
    <source>
        <strain evidence="4 5">DSM 27763</strain>
    </source>
</reference>
<comment type="cofactor">
    <cofactor evidence="3">
        <name>Mg(2+)</name>
        <dbReference type="ChEBI" id="CHEBI:18420"/>
    </cofactor>
</comment>
<gene>
    <name evidence="4" type="ORF">CLV56_1239</name>
</gene>
<dbReference type="GO" id="GO:0005992">
    <property type="term" value="P:trehalose biosynthetic process"/>
    <property type="evidence" value="ECO:0007669"/>
    <property type="project" value="UniProtKB-UniPathway"/>
</dbReference>
<comment type="catalytic activity">
    <reaction evidence="3">
        <text>alpha,alpha-trehalose 6-phosphate + H2O = alpha,alpha-trehalose + phosphate</text>
        <dbReference type="Rhea" id="RHEA:23420"/>
        <dbReference type="ChEBI" id="CHEBI:15377"/>
        <dbReference type="ChEBI" id="CHEBI:16551"/>
        <dbReference type="ChEBI" id="CHEBI:43474"/>
        <dbReference type="ChEBI" id="CHEBI:58429"/>
        <dbReference type="EC" id="3.1.3.12"/>
    </reaction>
</comment>
<dbReference type="InterPro" id="IPR036412">
    <property type="entry name" value="HAD-like_sf"/>
</dbReference>
<dbReference type="Pfam" id="PF02358">
    <property type="entry name" value="Trehalose_PPase"/>
    <property type="match status" value="1"/>
</dbReference>
<dbReference type="EC" id="3.1.3.12" evidence="3"/>